<dbReference type="InterPro" id="IPR028994">
    <property type="entry name" value="Integrin_alpha_N"/>
</dbReference>
<evidence type="ECO:0000259" key="2">
    <source>
        <dbReference type="Pfam" id="PF07593"/>
    </source>
</evidence>
<dbReference type="Pfam" id="PF13517">
    <property type="entry name" value="FG-GAP_3"/>
    <property type="match status" value="2"/>
</dbReference>
<evidence type="ECO:0000256" key="1">
    <source>
        <dbReference type="ARBA" id="ARBA00022729"/>
    </source>
</evidence>
<dbReference type="InParanoid" id="S0ETW7"/>
<evidence type="ECO:0000313" key="4">
    <source>
        <dbReference type="Proteomes" id="UP000014227"/>
    </source>
</evidence>
<evidence type="ECO:0000313" key="3">
    <source>
        <dbReference type="EMBL" id="CCW34682.1"/>
    </source>
</evidence>
<dbReference type="PANTHER" id="PTHR16026">
    <property type="entry name" value="CARTILAGE ACIDIC PROTEIN 1"/>
    <property type="match status" value="1"/>
</dbReference>
<dbReference type="PATRIC" id="fig|1303518.3.peg.868"/>
<feature type="domain" description="ASPIC/UnbV" evidence="2">
    <location>
        <begin position="502"/>
        <end position="568"/>
    </location>
</feature>
<organism evidence="3 4">
    <name type="scientific">Chthonomonas calidirosea (strain DSM 23976 / ICMP 18418 / T49)</name>
    <dbReference type="NCBI Taxonomy" id="1303518"/>
    <lineage>
        <taxon>Bacteria</taxon>
        <taxon>Bacillati</taxon>
        <taxon>Armatimonadota</taxon>
        <taxon>Chthonomonadia</taxon>
        <taxon>Chthonomonadales</taxon>
        <taxon>Chthonomonadaceae</taxon>
        <taxon>Chthonomonas</taxon>
    </lineage>
</organism>
<dbReference type="Proteomes" id="UP000014227">
    <property type="component" value="Chromosome I"/>
</dbReference>
<dbReference type="SUPFAM" id="SSF69318">
    <property type="entry name" value="Integrin alpha N-terminal domain"/>
    <property type="match status" value="1"/>
</dbReference>
<dbReference type="PANTHER" id="PTHR16026:SF0">
    <property type="entry name" value="CARTILAGE ACIDIC PROTEIN 1"/>
    <property type="match status" value="1"/>
</dbReference>
<dbReference type="STRING" id="454171.CP488_00297"/>
<proteinExistence type="predicted"/>
<dbReference type="HOGENOM" id="CLU_017657_0_0_0"/>
<dbReference type="EMBL" id="HF951689">
    <property type="protein sequence ID" value="CCW34682.1"/>
    <property type="molecule type" value="Genomic_DNA"/>
</dbReference>
<dbReference type="InterPro" id="IPR013517">
    <property type="entry name" value="FG-GAP"/>
</dbReference>
<dbReference type="KEGG" id="ccz:CCALI_00859"/>
<dbReference type="Gene3D" id="2.130.10.130">
    <property type="entry name" value="Integrin alpha, N-terminal"/>
    <property type="match status" value="2"/>
</dbReference>
<reference evidence="4" key="1">
    <citation type="submission" date="2013-03" db="EMBL/GenBank/DDBJ databases">
        <title>Genome sequence of Chthonomonas calidirosea, the first sequenced genome from the Armatimonadetes phylum (formally candidate division OP10).</title>
        <authorList>
            <person name="Lee K.C.Y."/>
            <person name="Morgan X.C."/>
            <person name="Dunfield P.F."/>
            <person name="Tamas I."/>
            <person name="Houghton K.M."/>
            <person name="Vyssotski M."/>
            <person name="Ryan J.L.J."/>
            <person name="Lagutin K."/>
            <person name="McDonald I.R."/>
            <person name="Stott M.B."/>
        </authorList>
    </citation>
    <scope>NUCLEOTIDE SEQUENCE [LARGE SCALE GENOMIC DNA]</scope>
    <source>
        <strain evidence="4">DSM 23976 / ICMP 18418 / T49</strain>
    </source>
</reference>
<accession>S0ETW7</accession>
<dbReference type="eggNOG" id="COG0457">
    <property type="taxonomic scope" value="Bacteria"/>
</dbReference>
<gene>
    <name evidence="3" type="ORF">CCALI_00859</name>
</gene>
<dbReference type="AlphaFoldDB" id="S0ETW7"/>
<protein>
    <submittedName>
        <fullName evidence="3">ASPIC and UnbV./Family description</fullName>
    </submittedName>
</protein>
<keyword evidence="4" id="KW-1185">Reference proteome</keyword>
<dbReference type="InterPro" id="IPR011519">
    <property type="entry name" value="UnbV_ASPIC"/>
</dbReference>
<dbReference type="InterPro" id="IPR027039">
    <property type="entry name" value="Crtac1"/>
</dbReference>
<dbReference type="Pfam" id="PF07593">
    <property type="entry name" value="UnbV_ASPIC"/>
    <property type="match status" value="1"/>
</dbReference>
<keyword evidence="1" id="KW-0732">Signal</keyword>
<sequence length="580" mass="63787">MHVIMGRARLDTNLSQGIFVTRRELWKLLGKTLLVGSLSGCQVLSAFPPKRKLREQGPRFVDMSSHAGLDYRWVIPGPRPLNILQTIGNGCAFLDFDNDGNLDILLVGSSLALYRGDGKGHFQNVTRQTGLDKLHGHFLGCAVGDYDNDGYVDIYLTAYRGGALLHNEGGSHFREVTAQSGIAPQPWGTSAAWVQTTNSGYLDLIIGNYAVFGPHVTPQLCTDRGVKTSCGPRYYKPEHCVFYANLGDGRFSNKTSFYHAQGSGRCLGVACADFDGSGRPSIVYSNDEIEGNLLYPAYQGKRWVYHDIGREAGVATDGMGNIHGGMGVDWGDYDNDGKLDLVVATFQHEEKCLYHNEGDHIFVDRSRNTGIADIARPYVAFGAKFFDFNNDGWLDLIFSNGHVQDNIHQIDPSTSYRQPCLLLQNSGGDPLLFSDVTPLAGSDLMRPIVGRGLAVGDYDNDGRVDLLIVDSEGCPLLLHNETEPVGNWLGIRLEGKRSNRSGYGALLVVEAGEKRLLRQCQAGGSYMSSSDPRVHFGLGNEREVRQLTVKWPSGRVDVFVDVPINRYLVISEGEQRFAVL</sequence>
<name>S0ETW7_CHTCT</name>